<sequence>MARVPYAARPYKTRGAGTRSSRGAEARETHVELKHAKFTSFVRADHVKLRHM</sequence>
<keyword evidence="3" id="KW-1185">Reference proteome</keyword>
<dbReference type="EMBL" id="LXQA010063421">
    <property type="protein sequence ID" value="MCI06888.1"/>
    <property type="molecule type" value="Genomic_DNA"/>
</dbReference>
<dbReference type="AlphaFoldDB" id="A0A392P4D7"/>
<comment type="caution">
    <text evidence="2">The sequence shown here is derived from an EMBL/GenBank/DDBJ whole genome shotgun (WGS) entry which is preliminary data.</text>
</comment>
<evidence type="ECO:0000313" key="3">
    <source>
        <dbReference type="Proteomes" id="UP000265520"/>
    </source>
</evidence>
<evidence type="ECO:0000256" key="1">
    <source>
        <dbReference type="SAM" id="MobiDB-lite"/>
    </source>
</evidence>
<accession>A0A392P4D7</accession>
<proteinExistence type="predicted"/>
<evidence type="ECO:0000313" key="2">
    <source>
        <dbReference type="EMBL" id="MCI06888.1"/>
    </source>
</evidence>
<organism evidence="2 3">
    <name type="scientific">Trifolium medium</name>
    <dbReference type="NCBI Taxonomy" id="97028"/>
    <lineage>
        <taxon>Eukaryota</taxon>
        <taxon>Viridiplantae</taxon>
        <taxon>Streptophyta</taxon>
        <taxon>Embryophyta</taxon>
        <taxon>Tracheophyta</taxon>
        <taxon>Spermatophyta</taxon>
        <taxon>Magnoliopsida</taxon>
        <taxon>eudicotyledons</taxon>
        <taxon>Gunneridae</taxon>
        <taxon>Pentapetalae</taxon>
        <taxon>rosids</taxon>
        <taxon>fabids</taxon>
        <taxon>Fabales</taxon>
        <taxon>Fabaceae</taxon>
        <taxon>Papilionoideae</taxon>
        <taxon>50 kb inversion clade</taxon>
        <taxon>NPAAA clade</taxon>
        <taxon>Hologalegina</taxon>
        <taxon>IRL clade</taxon>
        <taxon>Trifolieae</taxon>
        <taxon>Trifolium</taxon>
    </lineage>
</organism>
<protein>
    <submittedName>
        <fullName evidence="2">Uncharacterized protein</fullName>
    </submittedName>
</protein>
<reference evidence="2 3" key="1">
    <citation type="journal article" date="2018" name="Front. Plant Sci.">
        <title>Red Clover (Trifolium pratense) and Zigzag Clover (T. medium) - A Picture of Genomic Similarities and Differences.</title>
        <authorList>
            <person name="Dluhosova J."/>
            <person name="Istvanek J."/>
            <person name="Nedelnik J."/>
            <person name="Repkova J."/>
        </authorList>
    </citation>
    <scope>NUCLEOTIDE SEQUENCE [LARGE SCALE GENOMIC DNA]</scope>
    <source>
        <strain evidence="3">cv. 10/8</strain>
        <tissue evidence="2">Leaf</tissue>
    </source>
</reference>
<feature type="region of interest" description="Disordered" evidence="1">
    <location>
        <begin position="1"/>
        <end position="29"/>
    </location>
</feature>
<dbReference type="Proteomes" id="UP000265520">
    <property type="component" value="Unassembled WGS sequence"/>
</dbReference>
<name>A0A392P4D7_9FABA</name>